<dbReference type="Gene3D" id="3.40.50.300">
    <property type="entry name" value="P-loop containing nucleotide triphosphate hydrolases"/>
    <property type="match status" value="1"/>
</dbReference>
<evidence type="ECO:0000313" key="2">
    <source>
        <dbReference type="Proteomes" id="UP000770889"/>
    </source>
</evidence>
<sequence>MTMNADDSVAQEHLIRQLVNSPARLGHPRDRVEHIETHISHLLLVGDRAYKIKKPIDLGFLDFSTLEKRRRCCEEELRLNRRLAPHLYLDVVGFGGTVDDPRINADDGIIEYALAMRRFRQEDLLSHKLPDRQAIDGLARQVADFHLSAARVSNGMPYGKPDHVIGPMLENFRLIRGLKQPLFEMERLNALQTWTEQQGVVLEPNLEERYDAGHIRECHGDLHLGNITRFEGEITPFDGIEFNPNLHWIDTLSDIAFLLMDLQHRGMNSAADQLLNGYLEKTGDYAGLHLLRFYLLYRAMVRAKVSAIRATQSGLQHDEWEQQLDEYRSYLTLAESVIRHPPASLLLTHGVSGSGKSKISGWLAEQLMAIRIRSDVERRRLFPGPDETGLSIERYSERASRITYNHLAGMAKQLLRSGFSVIIDATCLAQWQRELFLQLAQSQQAPLVIIDCQAPESLLVNRVRQRCERGEDASEADLAVLKLQQEIRQPLTPSELERTISIDSDRFPPPGLLATVLQRLMR</sequence>
<proteinExistence type="predicted"/>
<dbReference type="InterPro" id="IPR011009">
    <property type="entry name" value="Kinase-like_dom_sf"/>
</dbReference>
<dbReference type="SUPFAM" id="SSF56112">
    <property type="entry name" value="Protein kinase-like (PK-like)"/>
    <property type="match status" value="1"/>
</dbReference>
<dbReference type="PANTHER" id="PTHR43883">
    <property type="entry name" value="SLR0207 PROTEIN"/>
    <property type="match status" value="1"/>
</dbReference>
<comment type="caution">
    <text evidence="1">The sequence shown here is derived from an EMBL/GenBank/DDBJ whole genome shotgun (WGS) entry which is preliminary data.</text>
</comment>
<dbReference type="InterPro" id="IPR027417">
    <property type="entry name" value="P-loop_NTPase"/>
</dbReference>
<dbReference type="InterPro" id="IPR052732">
    <property type="entry name" value="Cell-binding_unc_protein"/>
</dbReference>
<dbReference type="PANTHER" id="PTHR43883:SF1">
    <property type="entry name" value="GLUCONOKINASE"/>
    <property type="match status" value="1"/>
</dbReference>
<name>A0A944M6W7_9GAMM</name>
<dbReference type="SUPFAM" id="SSF52540">
    <property type="entry name" value="P-loop containing nucleoside triphosphate hydrolases"/>
    <property type="match status" value="1"/>
</dbReference>
<dbReference type="Proteomes" id="UP000770889">
    <property type="component" value="Unassembled WGS sequence"/>
</dbReference>
<dbReference type="AlphaFoldDB" id="A0A944M6W7"/>
<organism evidence="1 2">
    <name type="scientific">Candidatus Thiodiazotropha taylori</name>
    <dbReference type="NCBI Taxonomy" id="2792791"/>
    <lineage>
        <taxon>Bacteria</taxon>
        <taxon>Pseudomonadati</taxon>
        <taxon>Pseudomonadota</taxon>
        <taxon>Gammaproteobacteria</taxon>
        <taxon>Chromatiales</taxon>
        <taxon>Sedimenticolaceae</taxon>
        <taxon>Candidatus Thiodiazotropha</taxon>
    </lineage>
</organism>
<dbReference type="Pfam" id="PF13671">
    <property type="entry name" value="AAA_33"/>
    <property type="match status" value="1"/>
</dbReference>
<gene>
    <name evidence="1" type="ORF">KME65_05095</name>
</gene>
<protein>
    <submittedName>
        <fullName evidence="1">AAA family ATPase</fullName>
    </submittedName>
</protein>
<reference evidence="1 2" key="1">
    <citation type="submission" date="2021-05" db="EMBL/GenBank/DDBJ databases">
        <title>Genetic and Functional Diversity in Clade A Lucinid endosymbionts from the Bahamas.</title>
        <authorList>
            <person name="Giani N.M."/>
            <person name="Engel A.S."/>
            <person name="Campbell B.J."/>
        </authorList>
    </citation>
    <scope>NUCLEOTIDE SEQUENCE [LARGE SCALE GENOMIC DNA]</scope>
    <source>
        <strain evidence="1">LUC16012Gg_MoonRockCtena</strain>
    </source>
</reference>
<dbReference type="EMBL" id="JAHHGM010000003">
    <property type="protein sequence ID" value="MBT2988319.1"/>
    <property type="molecule type" value="Genomic_DNA"/>
</dbReference>
<evidence type="ECO:0000313" key="1">
    <source>
        <dbReference type="EMBL" id="MBT2988319.1"/>
    </source>
</evidence>
<accession>A0A944M6W7</accession>